<name>A0AAX4JUQ5_9TREE</name>
<dbReference type="Proteomes" id="UP001355207">
    <property type="component" value="Chromosome 4"/>
</dbReference>
<organism evidence="2 3">
    <name type="scientific">Kwoniella dendrophila CBS 6074</name>
    <dbReference type="NCBI Taxonomy" id="1295534"/>
    <lineage>
        <taxon>Eukaryota</taxon>
        <taxon>Fungi</taxon>
        <taxon>Dikarya</taxon>
        <taxon>Basidiomycota</taxon>
        <taxon>Agaricomycotina</taxon>
        <taxon>Tremellomycetes</taxon>
        <taxon>Tremellales</taxon>
        <taxon>Cryptococcaceae</taxon>
        <taxon>Kwoniella</taxon>
    </lineage>
</organism>
<dbReference type="AlphaFoldDB" id="A0AAX4JUQ5"/>
<dbReference type="SUPFAM" id="SSF51735">
    <property type="entry name" value="NAD(P)-binding Rossmann-fold domains"/>
    <property type="match status" value="1"/>
</dbReference>
<evidence type="ECO:0000259" key="1">
    <source>
        <dbReference type="Pfam" id="PF13380"/>
    </source>
</evidence>
<dbReference type="PANTHER" id="PTHR33303:SF2">
    <property type="entry name" value="COA-BINDING DOMAIN-CONTAINING PROTEIN"/>
    <property type="match status" value="1"/>
</dbReference>
<gene>
    <name evidence="2" type="ORF">L201_003195</name>
</gene>
<reference evidence="2 3" key="1">
    <citation type="submission" date="2024-01" db="EMBL/GenBank/DDBJ databases">
        <title>Comparative genomics of Cryptococcus and Kwoniella reveals pathogenesis evolution and contrasting modes of karyotype evolution via chromosome fusion or intercentromeric recombination.</title>
        <authorList>
            <person name="Coelho M.A."/>
            <person name="David-Palma M."/>
            <person name="Shea T."/>
            <person name="Bowers K."/>
            <person name="McGinley-Smith S."/>
            <person name="Mohammad A.W."/>
            <person name="Gnirke A."/>
            <person name="Yurkov A.M."/>
            <person name="Nowrousian M."/>
            <person name="Sun S."/>
            <person name="Cuomo C.A."/>
            <person name="Heitman J."/>
        </authorList>
    </citation>
    <scope>NUCLEOTIDE SEQUENCE [LARGE SCALE GENOMIC DNA]</scope>
    <source>
        <strain evidence="2 3">CBS 6074</strain>
    </source>
</reference>
<dbReference type="Pfam" id="PF13380">
    <property type="entry name" value="CoA_binding_2"/>
    <property type="match status" value="1"/>
</dbReference>
<dbReference type="RefSeq" id="XP_066075050.1">
    <property type="nucleotide sequence ID" value="XM_066218953.1"/>
</dbReference>
<dbReference type="InterPro" id="IPR036291">
    <property type="entry name" value="NAD(P)-bd_dom_sf"/>
</dbReference>
<evidence type="ECO:0000313" key="3">
    <source>
        <dbReference type="Proteomes" id="UP001355207"/>
    </source>
</evidence>
<accession>A0AAX4JUQ5</accession>
<sequence length="159" mass="18526">MSPTTETMKHFLQAEKFAVIGRTMNDRSRWDNKILRWYQDRQFPVIAVRPNKPSEEVEGIQLLTEINQIKDLSKTSISIIINPVIGINILKELYPIPSKGNGENEPRNIWFQPGADDSKIWEYVKQRQIEDKIIGKGECVYRDGDDILNQIKRDDKSRL</sequence>
<dbReference type="PANTHER" id="PTHR33303">
    <property type="entry name" value="CYTOPLASMIC PROTEIN-RELATED"/>
    <property type="match status" value="1"/>
</dbReference>
<dbReference type="Gene3D" id="3.40.50.720">
    <property type="entry name" value="NAD(P)-binding Rossmann-like Domain"/>
    <property type="match status" value="1"/>
</dbReference>
<dbReference type="GeneID" id="91093865"/>
<keyword evidence="3" id="KW-1185">Reference proteome</keyword>
<protein>
    <recommendedName>
        <fullName evidence="1">CoA-binding domain-containing protein</fullName>
    </recommendedName>
</protein>
<dbReference type="InterPro" id="IPR003781">
    <property type="entry name" value="CoA-bd"/>
</dbReference>
<proteinExistence type="predicted"/>
<feature type="domain" description="CoA-binding" evidence="1">
    <location>
        <begin position="16"/>
        <end position="130"/>
    </location>
</feature>
<evidence type="ECO:0000313" key="2">
    <source>
        <dbReference type="EMBL" id="WWC88287.1"/>
    </source>
</evidence>
<dbReference type="EMBL" id="CP144101">
    <property type="protein sequence ID" value="WWC88287.1"/>
    <property type="molecule type" value="Genomic_DNA"/>
</dbReference>